<feature type="transmembrane region" description="Helical" evidence="6">
    <location>
        <begin position="45"/>
        <end position="66"/>
    </location>
</feature>
<feature type="transmembrane region" description="Helical" evidence="6">
    <location>
        <begin position="12"/>
        <end position="33"/>
    </location>
</feature>
<dbReference type="Proteomes" id="UP000604381">
    <property type="component" value="Unassembled WGS sequence"/>
</dbReference>
<proteinExistence type="inferred from homology"/>
<comment type="similarity">
    <text evidence="2">Belongs to the TerC family.</text>
</comment>
<feature type="transmembrane region" description="Helical" evidence="6">
    <location>
        <begin position="140"/>
        <end position="160"/>
    </location>
</feature>
<gene>
    <name evidence="7" type="ORF">ISN26_04155</name>
</gene>
<comment type="caution">
    <text evidence="7">The sequence shown here is derived from an EMBL/GenBank/DDBJ whole genome shotgun (WGS) entry which is preliminary data.</text>
</comment>
<evidence type="ECO:0000313" key="7">
    <source>
        <dbReference type="EMBL" id="MBF2735263.1"/>
    </source>
</evidence>
<evidence type="ECO:0000256" key="5">
    <source>
        <dbReference type="ARBA" id="ARBA00023136"/>
    </source>
</evidence>
<dbReference type="NCBIfam" id="TIGR03717">
    <property type="entry name" value="R_switched_YjbE"/>
    <property type="match status" value="1"/>
</dbReference>
<evidence type="ECO:0000256" key="4">
    <source>
        <dbReference type="ARBA" id="ARBA00022989"/>
    </source>
</evidence>
<dbReference type="PANTHER" id="PTHR30238:SF4">
    <property type="entry name" value="SLL1022 PROTEIN"/>
    <property type="match status" value="1"/>
</dbReference>
<comment type="subcellular location">
    <subcellularLocation>
        <location evidence="1">Membrane</location>
        <topology evidence="1">Multi-pass membrane protein</topology>
    </subcellularLocation>
</comment>
<dbReference type="EMBL" id="JADHEI010000033">
    <property type="protein sequence ID" value="MBF2735263.1"/>
    <property type="molecule type" value="Genomic_DNA"/>
</dbReference>
<keyword evidence="5 6" id="KW-0472">Membrane</keyword>
<name>A0A930XXW3_9GAMM</name>
<keyword evidence="4 6" id="KW-1133">Transmembrane helix</keyword>
<evidence type="ECO:0000256" key="3">
    <source>
        <dbReference type="ARBA" id="ARBA00022692"/>
    </source>
</evidence>
<dbReference type="Pfam" id="PF03741">
    <property type="entry name" value="TerC"/>
    <property type="match status" value="1"/>
</dbReference>
<keyword evidence="3 6" id="KW-0812">Transmembrane</keyword>
<accession>A0A930XXW3</accession>
<evidence type="ECO:0000313" key="8">
    <source>
        <dbReference type="Proteomes" id="UP000604381"/>
    </source>
</evidence>
<dbReference type="InterPro" id="IPR022301">
    <property type="entry name" value="Integral_membrane_YjbE"/>
</dbReference>
<feature type="transmembrane region" description="Helical" evidence="6">
    <location>
        <begin position="72"/>
        <end position="90"/>
    </location>
</feature>
<organism evidence="7 8">
    <name type="scientific">Candidatus Amphirhobacter heronislandensis</name>
    <dbReference type="NCBI Taxonomy" id="1732024"/>
    <lineage>
        <taxon>Bacteria</taxon>
        <taxon>Pseudomonadati</taxon>
        <taxon>Pseudomonadota</taxon>
        <taxon>Gammaproteobacteria</taxon>
        <taxon>Candidatus Tethybacterales</taxon>
        <taxon>Candidatus Tethybacteraceae</taxon>
        <taxon>Candidatus Amphirhobacter</taxon>
    </lineage>
</organism>
<reference evidence="7" key="1">
    <citation type="submission" date="2020-10" db="EMBL/GenBank/DDBJ databases">
        <title>An improved Amphimedon queenslandica hologenome assembly reveals how three proteobacterial symbionts can extend the metabolic phenotypic of their marine sponge host.</title>
        <authorList>
            <person name="Degnan B."/>
            <person name="Degnan S."/>
            <person name="Xiang X."/>
        </authorList>
    </citation>
    <scope>NUCLEOTIDE SEQUENCE</scope>
    <source>
        <strain evidence="7">AqS2</strain>
    </source>
</reference>
<protein>
    <submittedName>
        <fullName evidence="7">TerC family protein</fullName>
    </submittedName>
</protein>
<feature type="transmembrane region" description="Helical" evidence="6">
    <location>
        <begin position="167"/>
        <end position="187"/>
    </location>
</feature>
<dbReference type="AlphaFoldDB" id="A0A930XXW3"/>
<dbReference type="GO" id="GO:0016020">
    <property type="term" value="C:membrane"/>
    <property type="evidence" value="ECO:0007669"/>
    <property type="project" value="UniProtKB-SubCell"/>
</dbReference>
<feature type="transmembrane region" description="Helical" evidence="6">
    <location>
        <begin position="199"/>
        <end position="221"/>
    </location>
</feature>
<evidence type="ECO:0000256" key="2">
    <source>
        <dbReference type="ARBA" id="ARBA00007511"/>
    </source>
</evidence>
<evidence type="ECO:0000256" key="6">
    <source>
        <dbReference type="SAM" id="Phobius"/>
    </source>
</evidence>
<feature type="transmembrane region" description="Helical" evidence="6">
    <location>
        <begin position="111"/>
        <end position="134"/>
    </location>
</feature>
<dbReference type="InterPro" id="IPR005496">
    <property type="entry name" value="Integral_membrane_TerC"/>
</dbReference>
<sequence length="227" mass="24830">MELFSPEWFGALLSIIAIDLVLAGDNAVVIAMAANSLPPKQQRMAVVLGTMGAIVVRAACAVFAVYLLRVELLKAIGGLLLLWIAWRMVTEDHGKEKSAAAERQPKTMREAMMLIVFADAIMGLDNALAIAAAAKDDIGLVIFGLLLSIPIIMWGSFLVLRIIKKHPWVIWLGGALLGYIGGGLVATDPFFFDRFFTDLPAAVWTMKILPAVAMFALGWWFSRRRTT</sequence>
<keyword evidence="8" id="KW-1185">Reference proteome</keyword>
<dbReference type="PANTHER" id="PTHR30238">
    <property type="entry name" value="MEMBRANE BOUND PREDICTED REDOX MODULATOR"/>
    <property type="match status" value="1"/>
</dbReference>
<evidence type="ECO:0000256" key="1">
    <source>
        <dbReference type="ARBA" id="ARBA00004141"/>
    </source>
</evidence>